<gene>
    <name evidence="3" type="ORF">Ocin01_15782</name>
</gene>
<keyword evidence="4" id="KW-1185">Reference proteome</keyword>
<sequence length="511" mass="58385">MKSLTVLQACYVFLIEGLKILCGFCLILGGIITVLLSIPGYTYRFFLSRIASRYYSATLGKIVDAPATLFAVEFLPSFRHLSPKCVIVTTMVADGKWSVNETRKLIEERWVSFSDYPELKQYVERWNGFLFWKNDLNFSIENHVRSHELEGHSDSEFDENQRQFVRNLLNKPFHPKRSPWEWFVIKNYKNASLEKESEHGEMTLNIFRFHHCLGDGYSFARALMEKLIETPFETPFDKLPPSQPSAFWSKDTFLAALYLPLQFSLDMRNVFELFYASQLYTRKTPLHALDEEDSLNYKKHAVCIPIKRIKEIKKKLGVSFTGVLLAALSAGITKLLQKKNKTNEVTKTVKLFVVLPLPGRPTKLQNHLTATYIELPTIPNMHPVDRVGNIETELKHARQNTLPLMYPLLVQAFGSLLPSLAAFLLKIRFSSVGLSNFPGPPGQVRYNGRKCLMADFISGTLVGTIGVYIHLCSYEGQVRIATTFGKKCLDVIEADVMMRSIVDEINILYEL</sequence>
<dbReference type="InterPro" id="IPR045034">
    <property type="entry name" value="O-acyltransferase_WSD1-like"/>
</dbReference>
<dbReference type="GO" id="GO:0005886">
    <property type="term" value="C:plasma membrane"/>
    <property type="evidence" value="ECO:0007669"/>
    <property type="project" value="TreeGrafter"/>
</dbReference>
<dbReference type="Proteomes" id="UP000094527">
    <property type="component" value="Unassembled WGS sequence"/>
</dbReference>
<dbReference type="PANTHER" id="PTHR31650:SF1">
    <property type="entry name" value="WAX ESTER SYNTHASE_DIACYLGLYCEROL ACYLTRANSFERASE 4-RELATED"/>
    <property type="match status" value="1"/>
</dbReference>
<reference evidence="3 4" key="1">
    <citation type="journal article" date="2016" name="Genome Biol. Evol.">
        <title>Gene Family Evolution Reflects Adaptation to Soil Environmental Stressors in the Genome of the Collembolan Orchesella cincta.</title>
        <authorList>
            <person name="Faddeeva-Vakhrusheva A."/>
            <person name="Derks M.F."/>
            <person name="Anvar S.Y."/>
            <person name="Agamennone V."/>
            <person name="Suring W."/>
            <person name="Smit S."/>
            <person name="van Straalen N.M."/>
            <person name="Roelofs D."/>
        </authorList>
    </citation>
    <scope>NUCLEOTIDE SEQUENCE [LARGE SCALE GENOMIC DNA]</scope>
    <source>
        <tissue evidence="3">Mixed pool</tissue>
    </source>
</reference>
<evidence type="ECO:0000259" key="2">
    <source>
        <dbReference type="Pfam" id="PF06974"/>
    </source>
</evidence>
<dbReference type="OMA" id="ESEHGEM"/>
<keyword evidence="3" id="KW-0808">Transferase</keyword>
<dbReference type="AlphaFoldDB" id="A0A1D2MD43"/>
<dbReference type="GO" id="GO:0008374">
    <property type="term" value="F:O-acyltransferase activity"/>
    <property type="evidence" value="ECO:0007669"/>
    <property type="project" value="InterPro"/>
</dbReference>
<keyword evidence="1" id="KW-0812">Transmembrane</keyword>
<keyword evidence="1" id="KW-0472">Membrane</keyword>
<feature type="domain" description="O-acyltransferase WSD1 C-terminal" evidence="2">
    <location>
        <begin position="366"/>
        <end position="487"/>
    </location>
</feature>
<comment type="caution">
    <text evidence="3">The sequence shown here is derived from an EMBL/GenBank/DDBJ whole genome shotgun (WGS) entry which is preliminary data.</text>
</comment>
<dbReference type="PANTHER" id="PTHR31650">
    <property type="entry name" value="O-ACYLTRANSFERASE (WSD1-LIKE) FAMILY PROTEIN"/>
    <property type="match status" value="1"/>
</dbReference>
<organism evidence="3 4">
    <name type="scientific">Orchesella cincta</name>
    <name type="common">Springtail</name>
    <name type="synonym">Podura cincta</name>
    <dbReference type="NCBI Taxonomy" id="48709"/>
    <lineage>
        <taxon>Eukaryota</taxon>
        <taxon>Metazoa</taxon>
        <taxon>Ecdysozoa</taxon>
        <taxon>Arthropoda</taxon>
        <taxon>Hexapoda</taxon>
        <taxon>Collembola</taxon>
        <taxon>Entomobryomorpha</taxon>
        <taxon>Entomobryoidea</taxon>
        <taxon>Orchesellidae</taxon>
        <taxon>Orchesellinae</taxon>
        <taxon>Orchesella</taxon>
    </lineage>
</organism>
<feature type="transmembrane region" description="Helical" evidence="1">
    <location>
        <begin position="404"/>
        <end position="425"/>
    </location>
</feature>
<dbReference type="OrthoDB" id="619536at2759"/>
<keyword evidence="3" id="KW-0012">Acyltransferase</keyword>
<feature type="transmembrane region" description="Helical" evidence="1">
    <location>
        <begin position="316"/>
        <end position="336"/>
    </location>
</feature>
<dbReference type="InterPro" id="IPR009721">
    <property type="entry name" value="O-acyltransferase_WSD1_C"/>
</dbReference>
<dbReference type="GO" id="GO:0019432">
    <property type="term" value="P:triglyceride biosynthetic process"/>
    <property type="evidence" value="ECO:0007669"/>
    <property type="project" value="TreeGrafter"/>
</dbReference>
<dbReference type="Pfam" id="PF06974">
    <property type="entry name" value="WS_DGAT_C"/>
    <property type="match status" value="1"/>
</dbReference>
<evidence type="ECO:0000256" key="1">
    <source>
        <dbReference type="SAM" id="Phobius"/>
    </source>
</evidence>
<protein>
    <submittedName>
        <fullName evidence="3">O-acyltransferase WSD1</fullName>
    </submittedName>
</protein>
<keyword evidence="1" id="KW-1133">Transmembrane helix</keyword>
<dbReference type="EMBL" id="LJIJ01001754">
    <property type="protein sequence ID" value="ODM90900.1"/>
    <property type="molecule type" value="Genomic_DNA"/>
</dbReference>
<evidence type="ECO:0000313" key="3">
    <source>
        <dbReference type="EMBL" id="ODM90900.1"/>
    </source>
</evidence>
<feature type="transmembrane region" description="Helical" evidence="1">
    <location>
        <begin position="20"/>
        <end position="43"/>
    </location>
</feature>
<evidence type="ECO:0000313" key="4">
    <source>
        <dbReference type="Proteomes" id="UP000094527"/>
    </source>
</evidence>
<proteinExistence type="predicted"/>
<accession>A0A1D2MD43</accession>
<name>A0A1D2MD43_ORCCI</name>